<protein>
    <submittedName>
        <fullName evidence="1">Uncharacterized protein</fullName>
    </submittedName>
</protein>
<evidence type="ECO:0000313" key="2">
    <source>
        <dbReference type="Proteomes" id="UP001152622"/>
    </source>
</evidence>
<name>A0A9Q1F6G9_SYNKA</name>
<sequence>MCSSTNSSIVIRGARSGSTDWGLMGEAARWVPWWGAYMSKSFKSLLPCETDYRGQDRHGNAALGVGLPH</sequence>
<keyword evidence="2" id="KW-1185">Reference proteome</keyword>
<dbReference type="AlphaFoldDB" id="A0A9Q1F6G9"/>
<dbReference type="EMBL" id="JAINUF010000008">
    <property type="protein sequence ID" value="KAJ8351839.1"/>
    <property type="molecule type" value="Genomic_DNA"/>
</dbReference>
<organism evidence="1 2">
    <name type="scientific">Synaphobranchus kaupii</name>
    <name type="common">Kaup's arrowtooth eel</name>
    <dbReference type="NCBI Taxonomy" id="118154"/>
    <lineage>
        <taxon>Eukaryota</taxon>
        <taxon>Metazoa</taxon>
        <taxon>Chordata</taxon>
        <taxon>Craniata</taxon>
        <taxon>Vertebrata</taxon>
        <taxon>Euteleostomi</taxon>
        <taxon>Actinopterygii</taxon>
        <taxon>Neopterygii</taxon>
        <taxon>Teleostei</taxon>
        <taxon>Anguilliformes</taxon>
        <taxon>Synaphobranchidae</taxon>
        <taxon>Synaphobranchus</taxon>
    </lineage>
</organism>
<reference evidence="1" key="1">
    <citation type="journal article" date="2023" name="Science">
        <title>Genome structures resolve the early diversification of teleost fishes.</title>
        <authorList>
            <person name="Parey E."/>
            <person name="Louis A."/>
            <person name="Montfort J."/>
            <person name="Bouchez O."/>
            <person name="Roques C."/>
            <person name="Iampietro C."/>
            <person name="Lluch J."/>
            <person name="Castinel A."/>
            <person name="Donnadieu C."/>
            <person name="Desvignes T."/>
            <person name="Floi Bucao C."/>
            <person name="Jouanno E."/>
            <person name="Wen M."/>
            <person name="Mejri S."/>
            <person name="Dirks R."/>
            <person name="Jansen H."/>
            <person name="Henkel C."/>
            <person name="Chen W.J."/>
            <person name="Zahm M."/>
            <person name="Cabau C."/>
            <person name="Klopp C."/>
            <person name="Thompson A.W."/>
            <person name="Robinson-Rechavi M."/>
            <person name="Braasch I."/>
            <person name="Lecointre G."/>
            <person name="Bobe J."/>
            <person name="Postlethwait J.H."/>
            <person name="Berthelot C."/>
            <person name="Roest Crollius H."/>
            <person name="Guiguen Y."/>
        </authorList>
    </citation>
    <scope>NUCLEOTIDE SEQUENCE</scope>
    <source>
        <strain evidence="1">WJC10195</strain>
    </source>
</reference>
<accession>A0A9Q1F6G9</accession>
<dbReference type="Proteomes" id="UP001152622">
    <property type="component" value="Chromosome 8"/>
</dbReference>
<gene>
    <name evidence="1" type="ORF">SKAU_G00233150</name>
</gene>
<comment type="caution">
    <text evidence="1">The sequence shown here is derived from an EMBL/GenBank/DDBJ whole genome shotgun (WGS) entry which is preliminary data.</text>
</comment>
<proteinExistence type="predicted"/>
<evidence type="ECO:0000313" key="1">
    <source>
        <dbReference type="EMBL" id="KAJ8351839.1"/>
    </source>
</evidence>